<dbReference type="Proteomes" id="UP000192911">
    <property type="component" value="Unassembled WGS sequence"/>
</dbReference>
<evidence type="ECO:0000313" key="2">
    <source>
        <dbReference type="Proteomes" id="UP000192911"/>
    </source>
</evidence>
<dbReference type="PANTHER" id="PTHR35370:SF4">
    <property type="entry name" value="TYPE VI SECRETION SYSTEM BASEPLATE SUBUNIT TSSF"/>
    <property type="match status" value="1"/>
</dbReference>
<accession>A0A1X7DGI7</accession>
<keyword evidence="2" id="KW-1185">Reference proteome</keyword>
<sequence length="603" mass="67851">MSVDQNDDPFLRYFDAEMRYLREASREFAEVHPEGARRLGLTLPGARRDSVEQVFQGFAFLSARLRMKLDDGFPEIADPLLDHLWPHMCRPIPSLAILECVPRADDARMLETLPAGLQVHSTPVGPDGTVCVFRTTQPVRLLPLDVCEAGVRMREDGRTVLRLAFALRHREQRLLDDLSRIRLYLHGDRPTASALYAALTRQVETIGVRMPRVLDGRLQPQPRIAFEGAGFGPDTRLWPVDHEGRDARHDREATMLEYFAFPEKFHFVDLCGFDAQIVPPGETRLEFEIVMRDRLPGDIAFGAGNVRLFCTPVINLFELDAQAIRPNAHERDYPVLPPAYAGEHVEPYDALSVTAADPQNATRFEYRSFAEFRHRGGMMRYESPGRLYHTSIRAGVTGRREMWVTLGGDLWDEPASVPDRHVTVRVLASNARLPRMALRESTITGPGSSFAGVERVRNLTAPTMPLYPPRGGDYDWKVMSHFSAGGASELSMMNADVLRGVLSLYDWTLHDDNQRRIEAIHYVWLDRETEVVGASAMDLVNFNVGIEPSGFAGPGDVALFGDVLSRFVSRYADVHFSIRLVLYEGVGGPIRRYPKSVKTGGWL</sequence>
<dbReference type="PANTHER" id="PTHR35370">
    <property type="entry name" value="CYTOPLASMIC PROTEIN-RELATED-RELATED"/>
    <property type="match status" value="1"/>
</dbReference>
<organism evidence="1 2">
    <name type="scientific">Trinickia caryophylli</name>
    <name type="common">Paraburkholderia caryophylli</name>
    <dbReference type="NCBI Taxonomy" id="28094"/>
    <lineage>
        <taxon>Bacteria</taxon>
        <taxon>Pseudomonadati</taxon>
        <taxon>Pseudomonadota</taxon>
        <taxon>Betaproteobacteria</taxon>
        <taxon>Burkholderiales</taxon>
        <taxon>Burkholderiaceae</taxon>
        <taxon>Trinickia</taxon>
    </lineage>
</organism>
<evidence type="ECO:0000313" key="1">
    <source>
        <dbReference type="EMBL" id="SMF15105.1"/>
    </source>
</evidence>
<protein>
    <submittedName>
        <fullName evidence="1">Type VI secretion system protein ImpG</fullName>
    </submittedName>
</protein>
<gene>
    <name evidence="1" type="ORF">SAMN06295900_103159</name>
</gene>
<dbReference type="InterPro" id="IPR010272">
    <property type="entry name" value="T6SS_TssF"/>
</dbReference>
<dbReference type="NCBIfam" id="TIGR03359">
    <property type="entry name" value="VI_chp_6"/>
    <property type="match status" value="1"/>
</dbReference>
<proteinExistence type="predicted"/>
<dbReference type="AlphaFoldDB" id="A0A1X7DGI7"/>
<dbReference type="STRING" id="28094.SAMN06295900_103159"/>
<reference evidence="2" key="1">
    <citation type="submission" date="2017-04" db="EMBL/GenBank/DDBJ databases">
        <authorList>
            <person name="Varghese N."/>
            <person name="Submissions S."/>
        </authorList>
    </citation>
    <scope>NUCLEOTIDE SEQUENCE [LARGE SCALE GENOMIC DNA]</scope>
    <source>
        <strain evidence="2">Ballard 720</strain>
    </source>
</reference>
<dbReference type="EMBL" id="FXAH01000003">
    <property type="protein sequence ID" value="SMF15105.1"/>
    <property type="molecule type" value="Genomic_DNA"/>
</dbReference>
<dbReference type="Pfam" id="PF05947">
    <property type="entry name" value="T6SS_TssF"/>
    <property type="match status" value="1"/>
</dbReference>
<dbReference type="RefSeq" id="WP_254902543.1">
    <property type="nucleotide sequence ID" value="NZ_BSQD01000003.1"/>
</dbReference>
<name>A0A1X7DGI7_TRICW</name>